<sequence>MPDSPCKRPTTCNMLYNHQQSAEIYINTPDTRDYTILSNHGIRATDRLLIFQLKACKNGYVGLMTGNTENEPLYEIDFGGHKNTVSFIRDGKSNTLPRLVEIAGPVLHCSEYKEFMITWDANTINVSHGLDDSGSTFLTWTSPTTFRPIINIGISTAYTANGNWIFHTQDSLQTTTLPYTEISTQISASSLGTATISSSTLTPPTTIDEIASSTTINDVPSTSDSSTMTEHQISVSTDFPTTSDDFSPTSLKTTETSDFRMTSELTTTNSEIDISTNSTTISIFTPTNPETTTSKDLQSITDRTTTHANKPSSISLTTAANDTKTNSHTSAVKLLPTTSNYISTWSQISTSMEMKTIPDNTSSKIQTYDSTSTYKNTATEFEQSIPSTNRVSPPTATALSTSKATPSPASCTKTNTCNCQTASGTPTSSNTVTDLKIDMKTLSSYERRHQSASDPRKSSFYIGCVGIMVLVLFLAFIVLLDFLPRA</sequence>
<gene>
    <name evidence="4" type="ORF">MEDL_39870</name>
</gene>
<protein>
    <recommendedName>
        <fullName evidence="3">Farnesoic acid O-methyl transferase domain-containing protein</fullName>
    </recommendedName>
</protein>
<keyword evidence="2" id="KW-1133">Transmembrane helix</keyword>
<dbReference type="AlphaFoldDB" id="A0A8S3T8D1"/>
<feature type="transmembrane region" description="Helical" evidence="2">
    <location>
        <begin position="460"/>
        <end position="483"/>
    </location>
</feature>
<feature type="region of interest" description="Disordered" evidence="1">
    <location>
        <begin position="382"/>
        <end position="405"/>
    </location>
</feature>
<evidence type="ECO:0000256" key="1">
    <source>
        <dbReference type="SAM" id="MobiDB-lite"/>
    </source>
</evidence>
<feature type="domain" description="Farnesoic acid O-methyl transferase" evidence="3">
    <location>
        <begin position="38"/>
        <end position="168"/>
    </location>
</feature>
<evidence type="ECO:0000313" key="4">
    <source>
        <dbReference type="EMBL" id="CAG2226811.1"/>
    </source>
</evidence>
<dbReference type="InterPro" id="IPR022041">
    <property type="entry name" value="Methyltransf_FA"/>
</dbReference>
<proteinExistence type="predicted"/>
<dbReference type="Pfam" id="PF12248">
    <property type="entry name" value="Methyltransf_FA"/>
    <property type="match status" value="1"/>
</dbReference>
<keyword evidence="5" id="KW-1185">Reference proteome</keyword>
<keyword evidence="2" id="KW-0812">Transmembrane</keyword>
<evidence type="ECO:0000259" key="3">
    <source>
        <dbReference type="Pfam" id="PF12248"/>
    </source>
</evidence>
<organism evidence="4 5">
    <name type="scientific">Mytilus edulis</name>
    <name type="common">Blue mussel</name>
    <dbReference type="NCBI Taxonomy" id="6550"/>
    <lineage>
        <taxon>Eukaryota</taxon>
        <taxon>Metazoa</taxon>
        <taxon>Spiralia</taxon>
        <taxon>Lophotrochozoa</taxon>
        <taxon>Mollusca</taxon>
        <taxon>Bivalvia</taxon>
        <taxon>Autobranchia</taxon>
        <taxon>Pteriomorphia</taxon>
        <taxon>Mytilida</taxon>
        <taxon>Mytiloidea</taxon>
        <taxon>Mytilidae</taxon>
        <taxon>Mytilinae</taxon>
        <taxon>Mytilus</taxon>
    </lineage>
</organism>
<name>A0A8S3T8D1_MYTED</name>
<accession>A0A8S3T8D1</accession>
<dbReference type="OrthoDB" id="6156557at2759"/>
<reference evidence="4" key="1">
    <citation type="submission" date="2021-03" db="EMBL/GenBank/DDBJ databases">
        <authorList>
            <person name="Bekaert M."/>
        </authorList>
    </citation>
    <scope>NUCLEOTIDE SEQUENCE</scope>
</reference>
<evidence type="ECO:0000313" key="5">
    <source>
        <dbReference type="Proteomes" id="UP000683360"/>
    </source>
</evidence>
<keyword evidence="2" id="KW-0472">Membrane</keyword>
<feature type="region of interest" description="Disordered" evidence="1">
    <location>
        <begin position="213"/>
        <end position="252"/>
    </location>
</feature>
<dbReference type="EMBL" id="CAJPWZ010001940">
    <property type="protein sequence ID" value="CAG2226811.1"/>
    <property type="molecule type" value="Genomic_DNA"/>
</dbReference>
<evidence type="ECO:0000256" key="2">
    <source>
        <dbReference type="SAM" id="Phobius"/>
    </source>
</evidence>
<dbReference type="Proteomes" id="UP000683360">
    <property type="component" value="Unassembled WGS sequence"/>
</dbReference>
<comment type="caution">
    <text evidence="4">The sequence shown here is derived from an EMBL/GenBank/DDBJ whole genome shotgun (WGS) entry which is preliminary data.</text>
</comment>